<protein>
    <submittedName>
        <fullName evidence="1">Uncharacterized protein</fullName>
    </submittedName>
</protein>
<accession>A0A8J3JHV5</accession>
<dbReference type="Proteomes" id="UP000601223">
    <property type="component" value="Unassembled WGS sequence"/>
</dbReference>
<proteinExistence type="predicted"/>
<keyword evidence="2" id="KW-1185">Reference proteome</keyword>
<comment type="caution">
    <text evidence="1">The sequence shown here is derived from an EMBL/GenBank/DDBJ whole genome shotgun (WGS) entry which is preliminary data.</text>
</comment>
<evidence type="ECO:0000313" key="2">
    <source>
        <dbReference type="Proteomes" id="UP000601223"/>
    </source>
</evidence>
<dbReference type="AlphaFoldDB" id="A0A8J3JHV5"/>
<evidence type="ECO:0000313" key="1">
    <source>
        <dbReference type="EMBL" id="GIF78918.1"/>
    </source>
</evidence>
<organism evidence="1 2">
    <name type="scientific">Catellatospora bangladeshensis</name>
    <dbReference type="NCBI Taxonomy" id="310355"/>
    <lineage>
        <taxon>Bacteria</taxon>
        <taxon>Bacillati</taxon>
        <taxon>Actinomycetota</taxon>
        <taxon>Actinomycetes</taxon>
        <taxon>Micromonosporales</taxon>
        <taxon>Micromonosporaceae</taxon>
        <taxon>Catellatospora</taxon>
    </lineage>
</organism>
<name>A0A8J3JHV5_9ACTN</name>
<sequence>MIFESATPLARACDTLMRARRERDLEAFESATAQLWEAAQTASPGELTAALSACAGMLAELGPGFGGEFAVLCGALVERGADPDPLAMVLCMRLAEVAGQAAEFAQVWTREFPDEGVPEPEQAEFETALERLDEVIAPDHAVRLTESWFGLASWMRCATTVLQQSPTARLACRCTPGVRAAFTALEQVREDTGWVSMLLSVLDAEQLLVLHRGTGRGWRVSISGVGDNFQLHVLLAAALSGPASAGMLEGLRVDPAWTAVALDAPYEAFGGQVKGWFNLVDAYGGWIWNEGVPADIPAPEGLRIIQLEAPPYERTWDNSRRFPMMAASITLDEVLSRDEAAMWLSRCTEGKPLGG</sequence>
<dbReference type="RefSeq" id="WP_203740712.1">
    <property type="nucleotide sequence ID" value="NZ_BONF01000002.1"/>
</dbReference>
<gene>
    <name evidence="1" type="ORF">Cba03nite_02670</name>
</gene>
<dbReference type="EMBL" id="BONF01000002">
    <property type="protein sequence ID" value="GIF78918.1"/>
    <property type="molecule type" value="Genomic_DNA"/>
</dbReference>
<reference evidence="1 2" key="1">
    <citation type="submission" date="2021-01" db="EMBL/GenBank/DDBJ databases">
        <title>Whole genome shotgun sequence of Catellatospora bangladeshensis NBRC 107357.</title>
        <authorList>
            <person name="Komaki H."/>
            <person name="Tamura T."/>
        </authorList>
    </citation>
    <scope>NUCLEOTIDE SEQUENCE [LARGE SCALE GENOMIC DNA]</scope>
    <source>
        <strain evidence="1 2">NBRC 107357</strain>
    </source>
</reference>